<feature type="non-terminal residue" evidence="3">
    <location>
        <position position="1"/>
    </location>
</feature>
<feature type="compositionally biased region" description="Polar residues" evidence="1">
    <location>
        <begin position="214"/>
        <end position="230"/>
    </location>
</feature>
<proteinExistence type="predicted"/>
<dbReference type="OrthoDB" id="5323924at2"/>
<dbReference type="AlphaFoldDB" id="A0A4U8S198"/>
<name>A0A4U8S198_9HELI</name>
<evidence type="ECO:0000313" key="3">
    <source>
        <dbReference type="EMBL" id="TLD79336.1"/>
    </source>
</evidence>
<dbReference type="InterPro" id="IPR041092">
    <property type="entry name" value="PBECR1"/>
</dbReference>
<feature type="domain" description="Phage-Barnase-EndoU-ColicinE5/D-RelE-like nuclease" evidence="2">
    <location>
        <begin position="79"/>
        <end position="186"/>
    </location>
</feature>
<feature type="region of interest" description="Disordered" evidence="1">
    <location>
        <begin position="200"/>
        <end position="232"/>
    </location>
</feature>
<accession>A0A4U8S198</accession>
<sequence>QHKQLLEFISQTRSYIETSFSINPLKEFGTNYAEFYKDGKRAIQKLLTEAKDYETRKEAGRLSKEELEQGVYKGQVAGAFHKDNLGDIDLVWGEVQGSGKDATGFGLAKILEKHIDDFKEFAGDTKEAKLINGINEIIEKGKVVKDSNGRTTIIYNDYFKIGLKQNWKGETTPNKWIITAYEDTQQKERDKIIHSDSFTKGETLPLNSKEDSSIKNTNPIQNTSTLQNPSIPTPKELQIQVDKAIAEIDKLMESNRQIVDRQWLYEVHKPQEVVTIQKHYFNQEMPQEYKEIIAPFPKLREQEIADNLKQNTQAQLKQTYKEQFLETFKDKPFEKTRTQASNLLKTYYKHNPKGLGVEIKDWSFESANFKMALAKFQTKLKKGDEEVFETLWEAKLAKNIQDKKQEIENLFSINPIKEFGTNYAEFYKDGKGAIQKLLIESNDYETRKEAGRLSKEELEQGVYKGQVAGAFYKDNLGDIDLVWGEVTDKANHKGYGLAHIIDKRKAEFIEKGFSNTEAEHKTLELIKKIPSVIDNGEIVDLKNGKIRIITEDYTIGMKNEWHDNPTNPYILTTFENNKKSDKNLHSTAFTKGETLPLNSKEDYNTKAINESIKRYKEKIKALDDPKLQKEMAEKKQKIIDEFNETLHNASPIERHDKWGTSFNILYIKPEGKKRFQKLKFDTEERIQEAIHHYANNERLKKEHNVLLNVYNKLKEVDIENLREKQRLEKILKTYENDLKNIGVSDLPTTKEIIKQAKEQGLSQVQSNTNAQQLTLHDIQERLTARK</sequence>
<organism evidence="3 4">
    <name type="scientific">Helicobacter trogontum</name>
    <dbReference type="NCBI Taxonomy" id="50960"/>
    <lineage>
        <taxon>Bacteria</taxon>
        <taxon>Pseudomonadati</taxon>
        <taxon>Campylobacterota</taxon>
        <taxon>Epsilonproteobacteria</taxon>
        <taxon>Campylobacterales</taxon>
        <taxon>Helicobacteraceae</taxon>
        <taxon>Helicobacter</taxon>
    </lineage>
</organism>
<evidence type="ECO:0000313" key="4">
    <source>
        <dbReference type="Proteomes" id="UP000029878"/>
    </source>
</evidence>
<protein>
    <submittedName>
        <fullName evidence="3">DUF3519 domain-containing protein</fullName>
    </submittedName>
</protein>
<dbReference type="Proteomes" id="UP000029878">
    <property type="component" value="Unassembled WGS sequence"/>
</dbReference>
<dbReference type="Pfam" id="PF18809">
    <property type="entry name" value="PBECR1"/>
    <property type="match status" value="2"/>
</dbReference>
<feature type="non-terminal residue" evidence="3">
    <location>
        <position position="786"/>
    </location>
</feature>
<comment type="caution">
    <text evidence="3">The sequence shown here is derived from an EMBL/GenBank/DDBJ whole genome shotgun (WGS) entry which is preliminary data.</text>
</comment>
<evidence type="ECO:0000259" key="2">
    <source>
        <dbReference type="Pfam" id="PF18809"/>
    </source>
</evidence>
<dbReference type="EMBL" id="JRPL02000068">
    <property type="protein sequence ID" value="TLD79336.1"/>
    <property type="molecule type" value="Genomic_DNA"/>
</dbReference>
<reference evidence="3 4" key="1">
    <citation type="journal article" date="2014" name="Genome Announc.">
        <title>Draft genome sequences of eight enterohepatic helicobacter species isolated from both laboratory and wild rodents.</title>
        <authorList>
            <person name="Sheh A."/>
            <person name="Shen Z."/>
            <person name="Fox J.G."/>
        </authorList>
    </citation>
    <scope>NUCLEOTIDE SEQUENCE [LARGE SCALE GENOMIC DNA]</scope>
    <source>
        <strain evidence="3 4">ATCC 700114</strain>
    </source>
</reference>
<feature type="domain" description="Phage-Barnase-EndoU-ColicinE5/D-RelE-like nuclease" evidence="2">
    <location>
        <begin position="470"/>
        <end position="579"/>
    </location>
</feature>
<gene>
    <name evidence="3" type="ORF">LS81_010695</name>
</gene>
<dbReference type="RefSeq" id="WP_138069949.1">
    <property type="nucleotide sequence ID" value="NZ_JRPL02000068.1"/>
</dbReference>
<evidence type="ECO:0000256" key="1">
    <source>
        <dbReference type="SAM" id="MobiDB-lite"/>
    </source>
</evidence>